<comment type="caution">
    <text evidence="2">The sequence shown here is derived from an EMBL/GenBank/DDBJ whole genome shotgun (WGS) entry which is preliminary data.</text>
</comment>
<organism evidence="2 3">
    <name type="scientific">Longimycelium tulufanense</name>
    <dbReference type="NCBI Taxonomy" id="907463"/>
    <lineage>
        <taxon>Bacteria</taxon>
        <taxon>Bacillati</taxon>
        <taxon>Actinomycetota</taxon>
        <taxon>Actinomycetes</taxon>
        <taxon>Pseudonocardiales</taxon>
        <taxon>Pseudonocardiaceae</taxon>
        <taxon>Longimycelium</taxon>
    </lineage>
</organism>
<proteinExistence type="predicted"/>
<feature type="domain" description="DNA primase/polymerase bifunctional N-terminal" evidence="1">
    <location>
        <begin position="36"/>
        <end position="154"/>
    </location>
</feature>
<evidence type="ECO:0000259" key="1">
    <source>
        <dbReference type="Pfam" id="PF09250"/>
    </source>
</evidence>
<dbReference type="EMBL" id="BMMK01000035">
    <property type="protein sequence ID" value="GGM75602.1"/>
    <property type="molecule type" value="Genomic_DNA"/>
</dbReference>
<dbReference type="Pfam" id="PF09250">
    <property type="entry name" value="Prim-Pol"/>
    <property type="match status" value="1"/>
</dbReference>
<accession>A0A8J3FXN5</accession>
<reference evidence="2" key="2">
    <citation type="submission" date="2020-09" db="EMBL/GenBank/DDBJ databases">
        <authorList>
            <person name="Sun Q."/>
            <person name="Zhou Y."/>
        </authorList>
    </citation>
    <scope>NUCLEOTIDE SEQUENCE</scope>
    <source>
        <strain evidence="2">CGMCC 4.5737</strain>
    </source>
</reference>
<keyword evidence="3" id="KW-1185">Reference proteome</keyword>
<dbReference type="Proteomes" id="UP000637578">
    <property type="component" value="Unassembled WGS sequence"/>
</dbReference>
<dbReference type="AlphaFoldDB" id="A0A8J3FXN5"/>
<sequence length="175" mass="19094">MRARKGTRFCSGRCRVRAHRSGIPTELRRRDRWVTHSPVKVPLTPRGRPASATDPTTWSPYEAVKDMPRKGFVLNGDGVVCLDLDHCVRPGGTLTPAAATLLRRCPPTYVEVSLSGDGVHIWGRGHLPHGRRLTVEGGSVEMYGTGRYIAVTGRRYGCCPSTLADLSEVLASLSS</sequence>
<protein>
    <recommendedName>
        <fullName evidence="1">DNA primase/polymerase bifunctional N-terminal domain-containing protein</fullName>
    </recommendedName>
</protein>
<evidence type="ECO:0000313" key="2">
    <source>
        <dbReference type="EMBL" id="GGM75602.1"/>
    </source>
</evidence>
<name>A0A8J3FXN5_9PSEU</name>
<evidence type="ECO:0000313" key="3">
    <source>
        <dbReference type="Proteomes" id="UP000637578"/>
    </source>
</evidence>
<reference evidence="2" key="1">
    <citation type="journal article" date="2014" name="Int. J. Syst. Evol. Microbiol.">
        <title>Complete genome sequence of Corynebacterium casei LMG S-19264T (=DSM 44701T), isolated from a smear-ripened cheese.</title>
        <authorList>
            <consortium name="US DOE Joint Genome Institute (JGI-PGF)"/>
            <person name="Walter F."/>
            <person name="Albersmeier A."/>
            <person name="Kalinowski J."/>
            <person name="Ruckert C."/>
        </authorList>
    </citation>
    <scope>NUCLEOTIDE SEQUENCE</scope>
    <source>
        <strain evidence="2">CGMCC 4.5737</strain>
    </source>
</reference>
<gene>
    <name evidence="2" type="ORF">GCM10012275_52880</name>
</gene>
<dbReference type="InterPro" id="IPR015330">
    <property type="entry name" value="DNA_primase/pol_bifunc_N"/>
</dbReference>